<organism evidence="3 4">
    <name type="scientific">Chenopodium quinoa</name>
    <name type="common">Quinoa</name>
    <dbReference type="NCBI Taxonomy" id="63459"/>
    <lineage>
        <taxon>Eukaryota</taxon>
        <taxon>Viridiplantae</taxon>
        <taxon>Streptophyta</taxon>
        <taxon>Embryophyta</taxon>
        <taxon>Tracheophyta</taxon>
        <taxon>Spermatophyta</taxon>
        <taxon>Magnoliopsida</taxon>
        <taxon>eudicotyledons</taxon>
        <taxon>Gunneridae</taxon>
        <taxon>Pentapetalae</taxon>
        <taxon>Caryophyllales</taxon>
        <taxon>Chenopodiaceae</taxon>
        <taxon>Chenopodioideae</taxon>
        <taxon>Atripliceae</taxon>
        <taxon>Chenopodium</taxon>
    </lineage>
</organism>
<feature type="compositionally biased region" description="Polar residues" evidence="1">
    <location>
        <begin position="205"/>
        <end position="215"/>
    </location>
</feature>
<evidence type="ECO:0000256" key="1">
    <source>
        <dbReference type="SAM" id="MobiDB-lite"/>
    </source>
</evidence>
<keyword evidence="4" id="KW-1185">Reference proteome</keyword>
<feature type="compositionally biased region" description="Basic residues" evidence="1">
    <location>
        <begin position="226"/>
        <end position="246"/>
    </location>
</feature>
<reference evidence="3" key="2">
    <citation type="submission" date="2021-03" db="UniProtKB">
        <authorList>
            <consortium name="EnsemblPlants"/>
        </authorList>
    </citation>
    <scope>IDENTIFICATION</scope>
</reference>
<dbReference type="Pfam" id="PF22936">
    <property type="entry name" value="Pol_BBD"/>
    <property type="match status" value="1"/>
</dbReference>
<accession>A0A803MBX4</accession>
<dbReference type="Gramene" id="AUR62026591-RA">
    <property type="protein sequence ID" value="AUR62026591-RA:cds"/>
    <property type="gene ID" value="AUR62026591"/>
</dbReference>
<dbReference type="AlphaFoldDB" id="A0A803MBX4"/>
<dbReference type="EnsemblPlants" id="AUR62026591-RA">
    <property type="protein sequence ID" value="AUR62026591-RA:cds"/>
    <property type="gene ID" value="AUR62026591"/>
</dbReference>
<dbReference type="InterPro" id="IPR054722">
    <property type="entry name" value="PolX-like_BBD"/>
</dbReference>
<dbReference type="Proteomes" id="UP000596660">
    <property type="component" value="Unplaced"/>
</dbReference>
<evidence type="ECO:0000313" key="3">
    <source>
        <dbReference type="EnsemblPlants" id="AUR62026591-RA:cds"/>
    </source>
</evidence>
<evidence type="ECO:0000259" key="2">
    <source>
        <dbReference type="Pfam" id="PF22936"/>
    </source>
</evidence>
<evidence type="ECO:0000313" key="4">
    <source>
        <dbReference type="Proteomes" id="UP000596660"/>
    </source>
</evidence>
<reference evidence="3" key="1">
    <citation type="journal article" date="2017" name="Nature">
        <title>The genome of Chenopodium quinoa.</title>
        <authorList>
            <person name="Jarvis D.E."/>
            <person name="Ho Y.S."/>
            <person name="Lightfoot D.J."/>
            <person name="Schmoeckel S.M."/>
            <person name="Li B."/>
            <person name="Borm T.J.A."/>
            <person name="Ohyanagi H."/>
            <person name="Mineta K."/>
            <person name="Michell C.T."/>
            <person name="Saber N."/>
            <person name="Kharbatia N.M."/>
            <person name="Rupper R.R."/>
            <person name="Sharp A.R."/>
            <person name="Dally N."/>
            <person name="Boughton B.A."/>
            <person name="Woo Y.H."/>
            <person name="Gao G."/>
            <person name="Schijlen E.G.W.M."/>
            <person name="Guo X."/>
            <person name="Momin A.A."/>
            <person name="Negrao S."/>
            <person name="Al-Babili S."/>
            <person name="Gehring C."/>
            <person name="Roessner U."/>
            <person name="Jung C."/>
            <person name="Murphy K."/>
            <person name="Arold S.T."/>
            <person name="Gojobori T."/>
            <person name="van der Linden C.G."/>
            <person name="van Loo E.N."/>
            <person name="Jellen E.N."/>
            <person name="Maughan P.J."/>
            <person name="Tester M."/>
        </authorList>
    </citation>
    <scope>NUCLEOTIDE SEQUENCE [LARGE SCALE GENOMIC DNA]</scope>
    <source>
        <strain evidence="3">cv. PI 614886</strain>
    </source>
</reference>
<dbReference type="PANTHER" id="PTHR35317:SF35">
    <property type="entry name" value="DUF4219 DOMAIN-CONTAINING PROTEIN"/>
    <property type="match status" value="1"/>
</dbReference>
<sequence>MFKGEKYHLWSLKMQTLFKSQELWDMVVTGFTEPAAAPAETDQQLQLRENRKRDAKALLFIQGTMDDSIFPRISSASTSKEAWDILKKEYHGDSKVISVKLQTLHGDFEALRMQKNESVQSYLSKISAIVNQMKSYGETITDQTVVRKVLRSLTKDYIHIVAAIEESKTMSTYTFDELMGSLLAHEDRINRHRENVDEKAFQVKGESSYNGKTEQNGGRGQNRGGFRGRGRGGGRGRGHSGGQRHFKSNIQCHHCKKFGHKEAECWSKQKDDQKGAHFAENVDEESKLFMASSSIIDASNGVWYVDSGFSNHMCGSKALFKELDETKKGEVRLGDDKPMQVVGTGTI</sequence>
<dbReference type="OMA" id="ESITHET"/>
<protein>
    <recommendedName>
        <fullName evidence="2">Retrovirus-related Pol polyprotein from transposon TNT 1-94-like beta-barrel domain-containing protein</fullName>
    </recommendedName>
</protein>
<feature type="region of interest" description="Disordered" evidence="1">
    <location>
        <begin position="202"/>
        <end position="246"/>
    </location>
</feature>
<name>A0A803MBX4_CHEQI</name>
<feature type="domain" description="Retrovirus-related Pol polyprotein from transposon TNT 1-94-like beta-barrel" evidence="2">
    <location>
        <begin position="303"/>
        <end position="347"/>
    </location>
</feature>
<dbReference type="PANTHER" id="PTHR35317">
    <property type="entry name" value="OS04G0629600 PROTEIN"/>
    <property type="match status" value="1"/>
</dbReference>
<dbReference type="Pfam" id="PF14223">
    <property type="entry name" value="Retrotran_gag_2"/>
    <property type="match status" value="1"/>
</dbReference>
<proteinExistence type="predicted"/>